<organism evidence="2 3">
    <name type="scientific">Weissella jogaejeotgali</name>
    <dbReference type="NCBI Taxonomy" id="1631871"/>
    <lineage>
        <taxon>Bacteria</taxon>
        <taxon>Bacillati</taxon>
        <taxon>Bacillota</taxon>
        <taxon>Bacilli</taxon>
        <taxon>Lactobacillales</taxon>
        <taxon>Lactobacillaceae</taxon>
        <taxon>Weissella</taxon>
    </lineage>
</organism>
<keyword evidence="3" id="KW-1185">Reference proteome</keyword>
<evidence type="ECO:0000313" key="2">
    <source>
        <dbReference type="EMBL" id="APS41178.1"/>
    </source>
</evidence>
<dbReference type="STRING" id="1631871.FOL01_0319"/>
<feature type="transmembrane region" description="Helical" evidence="1">
    <location>
        <begin position="54"/>
        <end position="75"/>
    </location>
</feature>
<dbReference type="OrthoDB" id="2192445at2"/>
<dbReference type="AlphaFoldDB" id="A0A1L6R9J5"/>
<protein>
    <submittedName>
        <fullName evidence="2">Uncharacterized protein</fullName>
    </submittedName>
</protein>
<keyword evidence="1" id="KW-0812">Transmembrane</keyword>
<accession>A0A1L6R9J5</accession>
<feature type="transmembrane region" description="Helical" evidence="1">
    <location>
        <begin position="23"/>
        <end position="42"/>
    </location>
</feature>
<dbReference type="InterPro" id="IPR046503">
    <property type="entry name" value="DUF6681"/>
</dbReference>
<evidence type="ECO:0000313" key="3">
    <source>
        <dbReference type="Proteomes" id="UP000185473"/>
    </source>
</evidence>
<dbReference type="RefSeq" id="WP_075269019.1">
    <property type="nucleotide sequence ID" value="NZ_CP014332.1"/>
</dbReference>
<sequence length="264" mass="29206">MLSILDLLNHYLGFFNVNARWKGQMYTILAGVGNFYILYLAVRHIQNGAYLRGVLLALGFLFILYCVILNIVYYYTQKTVKWDISPKLEKVLGGPQAAKTTDSQAMPYVPANGLYDKQQVLPATAVSDDDMAAELNKVVGQLREGGLISENYGGLSEKEQLAFLATGQQTIFANHPGTPLPYFRLEEERGGLSIYGGMNEMLASRLARIQTVGLQPVDLALESYNLYIASVVVTGGPGKSRGRHDLMPVEKPYELAVELAYTKK</sequence>
<keyword evidence="1" id="KW-1133">Transmembrane helix</keyword>
<gene>
    <name evidence="2" type="ORF">FOL01_0319</name>
</gene>
<dbReference type="KEGG" id="wjo:FOL01_0319"/>
<dbReference type="Pfam" id="PF20386">
    <property type="entry name" value="DUF6681"/>
    <property type="match status" value="1"/>
</dbReference>
<name>A0A1L6R9J5_9LACO</name>
<dbReference type="EMBL" id="CP014332">
    <property type="protein sequence ID" value="APS41178.1"/>
    <property type="molecule type" value="Genomic_DNA"/>
</dbReference>
<proteinExistence type="predicted"/>
<dbReference type="Proteomes" id="UP000185473">
    <property type="component" value="Chromosome"/>
</dbReference>
<evidence type="ECO:0000256" key="1">
    <source>
        <dbReference type="SAM" id="Phobius"/>
    </source>
</evidence>
<reference evidence="2 3" key="1">
    <citation type="submission" date="2016-02" db="EMBL/GenBank/DDBJ databases">
        <title>Complete Genome Sequence of Weissella jogaejeotgali FOL01.</title>
        <authorList>
            <person name="Lee J.-H."/>
            <person name="Ku H.-J."/>
        </authorList>
    </citation>
    <scope>NUCLEOTIDE SEQUENCE [LARGE SCALE GENOMIC DNA]</scope>
    <source>
        <strain evidence="2 3">FOL01</strain>
    </source>
</reference>
<keyword evidence="1" id="KW-0472">Membrane</keyword>